<protein>
    <recommendedName>
        <fullName evidence="3">Sulfotransferase domain-containing protein</fullName>
    </recommendedName>
</protein>
<evidence type="ECO:0000256" key="2">
    <source>
        <dbReference type="ARBA" id="ARBA00022679"/>
    </source>
</evidence>
<evidence type="ECO:0000313" key="4">
    <source>
        <dbReference type="EMBL" id="KAK7093972.1"/>
    </source>
</evidence>
<dbReference type="SUPFAM" id="SSF52540">
    <property type="entry name" value="P-loop containing nucleoside triphosphate hydrolases"/>
    <property type="match status" value="1"/>
</dbReference>
<proteinExistence type="inferred from homology"/>
<dbReference type="AlphaFoldDB" id="A0AAN9AVS7"/>
<evidence type="ECO:0000313" key="5">
    <source>
        <dbReference type="Proteomes" id="UP001374579"/>
    </source>
</evidence>
<sequence>MPAYRTFLDGQGRPIKLYDNDGRLLVSHGPVVNWHDVTAMTSRDDDVLLCGYPKSGSHWLWEIVTMLKKGRAELAKDHMETTGFLMTSTASQLENLPSPRVLTTHRHFHELPSDFILKRRKIVCILRDPRDVCVSYYHMLTTVKALEYDGTFDGFLSLFLEGHVPFNSWASWVLNYEKALKEHPDLSAHVVVYEQLKANPVGTIRRLADYLEIGVTPGLVEAVAAQTHFSNMKPFKDNSSPPLTSLYKANKVKDISLFRKGEQGQWRQWFTSEQAARFDRHIHKQLGRRSLQAKL</sequence>
<dbReference type="InterPro" id="IPR000863">
    <property type="entry name" value="Sulfotransferase_dom"/>
</dbReference>
<evidence type="ECO:0000259" key="3">
    <source>
        <dbReference type="Pfam" id="PF00685"/>
    </source>
</evidence>
<dbReference type="Pfam" id="PF00685">
    <property type="entry name" value="Sulfotransfer_1"/>
    <property type="match status" value="1"/>
</dbReference>
<evidence type="ECO:0000256" key="1">
    <source>
        <dbReference type="ARBA" id="ARBA00005771"/>
    </source>
</evidence>
<dbReference type="Proteomes" id="UP001374579">
    <property type="component" value="Unassembled WGS sequence"/>
</dbReference>
<dbReference type="InterPro" id="IPR027417">
    <property type="entry name" value="P-loop_NTPase"/>
</dbReference>
<dbReference type="Gene3D" id="3.40.50.300">
    <property type="entry name" value="P-loop containing nucleotide triphosphate hydrolases"/>
    <property type="match status" value="1"/>
</dbReference>
<dbReference type="PANTHER" id="PTHR11783">
    <property type="entry name" value="SULFOTRANSFERASE SULT"/>
    <property type="match status" value="1"/>
</dbReference>
<reference evidence="4 5" key="1">
    <citation type="submission" date="2024-02" db="EMBL/GenBank/DDBJ databases">
        <title>Chromosome-scale genome assembly of the rough periwinkle Littorina saxatilis.</title>
        <authorList>
            <person name="De Jode A."/>
            <person name="Faria R."/>
            <person name="Formenti G."/>
            <person name="Sims Y."/>
            <person name="Smith T.P."/>
            <person name="Tracey A."/>
            <person name="Wood J.M.D."/>
            <person name="Zagrodzka Z.B."/>
            <person name="Johannesson K."/>
            <person name="Butlin R.K."/>
            <person name="Leder E.H."/>
        </authorList>
    </citation>
    <scope>NUCLEOTIDE SEQUENCE [LARGE SCALE GENOMIC DNA]</scope>
    <source>
        <strain evidence="4">Snail1</strain>
        <tissue evidence="4">Muscle</tissue>
    </source>
</reference>
<keyword evidence="2" id="KW-0808">Transferase</keyword>
<dbReference type="GO" id="GO:0008146">
    <property type="term" value="F:sulfotransferase activity"/>
    <property type="evidence" value="ECO:0007669"/>
    <property type="project" value="InterPro"/>
</dbReference>
<comment type="caution">
    <text evidence="4">The sequence shown here is derived from an EMBL/GenBank/DDBJ whole genome shotgun (WGS) entry which is preliminary data.</text>
</comment>
<name>A0AAN9AVS7_9CAEN</name>
<keyword evidence="5" id="KW-1185">Reference proteome</keyword>
<dbReference type="EMBL" id="JBAMIC010000019">
    <property type="protein sequence ID" value="KAK7093972.1"/>
    <property type="molecule type" value="Genomic_DNA"/>
</dbReference>
<feature type="domain" description="Sulfotransferase" evidence="3">
    <location>
        <begin position="44"/>
        <end position="287"/>
    </location>
</feature>
<comment type="similarity">
    <text evidence="1">Belongs to the sulfotransferase 1 family.</text>
</comment>
<gene>
    <name evidence="4" type="ORF">V1264_007651</name>
</gene>
<accession>A0AAN9AVS7</accession>
<organism evidence="4 5">
    <name type="scientific">Littorina saxatilis</name>
    <dbReference type="NCBI Taxonomy" id="31220"/>
    <lineage>
        <taxon>Eukaryota</taxon>
        <taxon>Metazoa</taxon>
        <taxon>Spiralia</taxon>
        <taxon>Lophotrochozoa</taxon>
        <taxon>Mollusca</taxon>
        <taxon>Gastropoda</taxon>
        <taxon>Caenogastropoda</taxon>
        <taxon>Littorinimorpha</taxon>
        <taxon>Littorinoidea</taxon>
        <taxon>Littorinidae</taxon>
        <taxon>Littorina</taxon>
    </lineage>
</organism>